<evidence type="ECO:0000256" key="3">
    <source>
        <dbReference type="ARBA" id="ARBA00022729"/>
    </source>
</evidence>
<name>A0A4P6K4Q6_KTERU</name>
<accession>A0A4P6K4Q6</accession>
<evidence type="ECO:0000313" key="4">
    <source>
        <dbReference type="EMBL" id="QBD82942.1"/>
    </source>
</evidence>
<dbReference type="PANTHER" id="PTHR30061">
    <property type="entry name" value="MALTOSE-BINDING PERIPLASMIC PROTEIN"/>
    <property type="match status" value="1"/>
</dbReference>
<proteinExistence type="inferred from homology"/>
<dbReference type="OrthoDB" id="9795467at2"/>
<keyword evidence="2" id="KW-0813">Transport</keyword>
<keyword evidence="3" id="KW-0732">Signal</keyword>
<dbReference type="GO" id="GO:1901982">
    <property type="term" value="F:maltose binding"/>
    <property type="evidence" value="ECO:0007669"/>
    <property type="project" value="TreeGrafter"/>
</dbReference>
<organism evidence="4 5">
    <name type="scientific">Ktedonosporobacter rubrisoli</name>
    <dbReference type="NCBI Taxonomy" id="2509675"/>
    <lineage>
        <taxon>Bacteria</taxon>
        <taxon>Bacillati</taxon>
        <taxon>Chloroflexota</taxon>
        <taxon>Ktedonobacteria</taxon>
        <taxon>Ktedonobacterales</taxon>
        <taxon>Ktedonosporobacteraceae</taxon>
        <taxon>Ktedonosporobacter</taxon>
    </lineage>
</organism>
<reference evidence="4 5" key="1">
    <citation type="submission" date="2019-01" db="EMBL/GenBank/DDBJ databases">
        <title>Ktedonosporobacter rubrisoli SCAWS-G2.</title>
        <authorList>
            <person name="Huang Y."/>
            <person name="Yan B."/>
        </authorList>
    </citation>
    <scope>NUCLEOTIDE SEQUENCE [LARGE SCALE GENOMIC DNA]</scope>
    <source>
        <strain evidence="4 5">SCAWS-G2</strain>
    </source>
</reference>
<dbReference type="RefSeq" id="WP_129894011.1">
    <property type="nucleotide sequence ID" value="NZ_CP035758.1"/>
</dbReference>
<dbReference type="AlphaFoldDB" id="A0A4P6K4Q6"/>
<dbReference type="InterPro" id="IPR006059">
    <property type="entry name" value="SBP"/>
</dbReference>
<dbReference type="Gene3D" id="3.40.190.10">
    <property type="entry name" value="Periplasmic binding protein-like II"/>
    <property type="match status" value="1"/>
</dbReference>
<gene>
    <name evidence="4" type="ORF">EPA93_46070</name>
</gene>
<evidence type="ECO:0000256" key="1">
    <source>
        <dbReference type="ARBA" id="ARBA00008520"/>
    </source>
</evidence>
<dbReference type="GO" id="GO:0055085">
    <property type="term" value="P:transmembrane transport"/>
    <property type="evidence" value="ECO:0007669"/>
    <property type="project" value="InterPro"/>
</dbReference>
<dbReference type="InterPro" id="IPR006061">
    <property type="entry name" value="SBP_1_CS"/>
</dbReference>
<evidence type="ECO:0000256" key="2">
    <source>
        <dbReference type="ARBA" id="ARBA00022448"/>
    </source>
</evidence>
<dbReference type="KEGG" id="kbs:EPA93_46070"/>
<dbReference type="Proteomes" id="UP000290365">
    <property type="component" value="Chromosome"/>
</dbReference>
<dbReference type="PROSITE" id="PS01037">
    <property type="entry name" value="SBP_BACTERIAL_1"/>
    <property type="match status" value="1"/>
</dbReference>
<dbReference type="GO" id="GO:0042956">
    <property type="term" value="P:maltodextrin transmembrane transport"/>
    <property type="evidence" value="ECO:0007669"/>
    <property type="project" value="TreeGrafter"/>
</dbReference>
<dbReference type="PANTHER" id="PTHR30061:SF50">
    <property type="entry name" value="MALTOSE_MALTODEXTRIN-BINDING PERIPLASMIC PROTEIN"/>
    <property type="match status" value="1"/>
</dbReference>
<dbReference type="CDD" id="cd14748">
    <property type="entry name" value="PBP2_UgpB"/>
    <property type="match status" value="1"/>
</dbReference>
<evidence type="ECO:0000313" key="5">
    <source>
        <dbReference type="Proteomes" id="UP000290365"/>
    </source>
</evidence>
<dbReference type="Pfam" id="PF01547">
    <property type="entry name" value="SBP_bac_1"/>
    <property type="match status" value="1"/>
</dbReference>
<dbReference type="GO" id="GO:0015768">
    <property type="term" value="P:maltose transport"/>
    <property type="evidence" value="ECO:0007669"/>
    <property type="project" value="TreeGrafter"/>
</dbReference>
<comment type="similarity">
    <text evidence="1">Belongs to the bacterial solute-binding protein 1 family.</text>
</comment>
<dbReference type="EMBL" id="CP035758">
    <property type="protein sequence ID" value="QBD82942.1"/>
    <property type="molecule type" value="Genomic_DNA"/>
</dbReference>
<protein>
    <submittedName>
        <fullName evidence="4">ABC transporter substrate-binding protein</fullName>
    </submittedName>
</protein>
<dbReference type="GO" id="GO:0055052">
    <property type="term" value="C:ATP-binding cassette (ABC) transporter complex, substrate-binding subunit-containing"/>
    <property type="evidence" value="ECO:0007669"/>
    <property type="project" value="TreeGrafter"/>
</dbReference>
<keyword evidence="5" id="KW-1185">Reference proteome</keyword>
<dbReference type="SUPFAM" id="SSF53850">
    <property type="entry name" value="Periplasmic binding protein-like II"/>
    <property type="match status" value="1"/>
</dbReference>
<sequence length="436" mass="47270">MKVRLITRAMGLLLLILIASMDLMSCSPGSGFGSSGATNSTTTSGATTISFWIRNSDQNFVTPLVKAYNASHKNQVKLTTIPDSNFVTKFGTALASNTAPDVIAIDLIYLPAFDAANQMTDITNFAHKLPYFDKLSPSHIRLATYNDKVYGLPFSAEGSVMIYNKDLFRKAGLDPNKPPTTWQEIEDYSKKITALGNDIKGFYFPGRCAGCNAFTLLPLIWASGGDVLNSDGTQATMTSPAVKDALTFYHRLWSENQIAPGARVDDGTNFLNAFTTGKIGMTGTGAFSIATIKNQYPNIDFGITPLPGEKGGTASFAGGDTIGVPRGSKHATEAYDFISWCLSDDVQLNQYAKNNQIPVRTDLSSNPYSQKDPRYQTVANAMAKGRTPYSVHYNQLFNDANGPWIAAIQKAVFDGQVDQALNTAQQQFTQILNSSS</sequence>